<evidence type="ECO:0000256" key="1">
    <source>
        <dbReference type="SAM" id="SignalP"/>
    </source>
</evidence>
<sequence length="184" mass="20974">MLLTVIVFGVLAHCFSSCEADTPYTPKGKGSDVVADVVQMISDLDIFPTDHKFLCRVAWVESKYGTASGTYRRFYYGGIWQVDFIGYRETVTQQGLRKYWDRIRERLHIDWQKTSWSDLQKPLYSGLAARLFLARIPAPIPADVKSQALYWKEYYNTSAGKGTVQKFISDVRQARGCAAQPQRG</sequence>
<name>A0A2B4RHV1_STYPI</name>
<evidence type="ECO:0000313" key="2">
    <source>
        <dbReference type="EMBL" id="PFX15845.1"/>
    </source>
</evidence>
<evidence type="ECO:0000313" key="3">
    <source>
        <dbReference type="Proteomes" id="UP000225706"/>
    </source>
</evidence>
<comment type="caution">
    <text evidence="2">The sequence shown here is derived from an EMBL/GenBank/DDBJ whole genome shotgun (WGS) entry which is preliminary data.</text>
</comment>
<feature type="chain" id="PRO_5012721863" evidence="1">
    <location>
        <begin position="21"/>
        <end position="184"/>
    </location>
</feature>
<dbReference type="Proteomes" id="UP000225706">
    <property type="component" value="Unassembled WGS sequence"/>
</dbReference>
<gene>
    <name evidence="2" type="ORF">AWC38_SpisGene19911</name>
</gene>
<dbReference type="EMBL" id="LSMT01000603">
    <property type="protein sequence ID" value="PFX15845.1"/>
    <property type="molecule type" value="Genomic_DNA"/>
</dbReference>
<dbReference type="OrthoDB" id="6132182at2759"/>
<accession>A0A2B4RHV1</accession>
<protein>
    <submittedName>
        <fullName evidence="2">Uncharacterized protein</fullName>
    </submittedName>
</protein>
<dbReference type="AlphaFoldDB" id="A0A2B4RHV1"/>
<feature type="signal peptide" evidence="1">
    <location>
        <begin position="1"/>
        <end position="20"/>
    </location>
</feature>
<reference evidence="3" key="1">
    <citation type="journal article" date="2017" name="bioRxiv">
        <title>Comparative analysis of the genomes of Stylophora pistillata and Acropora digitifera provides evidence for extensive differences between species of corals.</title>
        <authorList>
            <person name="Voolstra C.R."/>
            <person name="Li Y."/>
            <person name="Liew Y.J."/>
            <person name="Baumgarten S."/>
            <person name="Zoccola D."/>
            <person name="Flot J.-F."/>
            <person name="Tambutte S."/>
            <person name="Allemand D."/>
            <person name="Aranda M."/>
        </authorList>
    </citation>
    <scope>NUCLEOTIDE SEQUENCE [LARGE SCALE GENOMIC DNA]</scope>
</reference>
<organism evidence="2 3">
    <name type="scientific">Stylophora pistillata</name>
    <name type="common">Smooth cauliflower coral</name>
    <dbReference type="NCBI Taxonomy" id="50429"/>
    <lineage>
        <taxon>Eukaryota</taxon>
        <taxon>Metazoa</taxon>
        <taxon>Cnidaria</taxon>
        <taxon>Anthozoa</taxon>
        <taxon>Hexacorallia</taxon>
        <taxon>Scleractinia</taxon>
        <taxon>Astrocoeniina</taxon>
        <taxon>Pocilloporidae</taxon>
        <taxon>Stylophora</taxon>
    </lineage>
</organism>
<keyword evidence="3" id="KW-1185">Reference proteome</keyword>
<keyword evidence="1" id="KW-0732">Signal</keyword>
<proteinExistence type="predicted"/>